<dbReference type="EMBL" id="QXVO01000007">
    <property type="protein sequence ID" value="RIO46810.1"/>
    <property type="molecule type" value="Genomic_DNA"/>
</dbReference>
<dbReference type="RefSeq" id="WP_039646986.1">
    <property type="nucleotide sequence ID" value="NZ_CP008747.1"/>
</dbReference>
<proteinExistence type="predicted"/>
<name>A0A0A8HS40_STAHY</name>
<dbReference type="KEGG" id="shu:SHYC_10770"/>
<evidence type="ECO:0000313" key="1">
    <source>
        <dbReference type="EMBL" id="RIO46810.1"/>
    </source>
</evidence>
<dbReference type="GeneID" id="41073923"/>
<sequence length="86" mass="10305">MTFNEADVRHYLNIVQDDNPLHPKIVPGQMVIERIWQSLHRYPLTYHVKYVKPIHLNESYKIEDHNTFILVKNTLDETMLKITLSF</sequence>
<reference evidence="1 2" key="1">
    <citation type="journal article" date="2016" name="Front. Microbiol.">
        <title>Comprehensive Phylogenetic Analysis of Bovine Non-aureus Staphylococci Species Based on Whole-Genome Sequencing.</title>
        <authorList>
            <person name="Naushad S."/>
            <person name="Barkema H.W."/>
            <person name="Luby C."/>
            <person name="Condas L.A."/>
            <person name="Nobrega D.B."/>
            <person name="Carson D.A."/>
            <person name="De Buck J."/>
        </authorList>
    </citation>
    <scope>NUCLEOTIDE SEQUENCE [LARGE SCALE GENOMIC DNA]</scope>
    <source>
        <strain evidence="1 2">SNUC 5959</strain>
    </source>
</reference>
<dbReference type="STRING" id="1284.SHYC_10770"/>
<protein>
    <submittedName>
        <fullName evidence="1">Uncharacterized protein</fullName>
    </submittedName>
</protein>
<comment type="caution">
    <text evidence="1">The sequence shown here is derived from an EMBL/GenBank/DDBJ whole genome shotgun (WGS) entry which is preliminary data.</text>
</comment>
<dbReference type="HOGENOM" id="CLU_2453146_0_0_9"/>
<dbReference type="AlphaFoldDB" id="A0A0A8HS40"/>
<organism evidence="1 2">
    <name type="scientific">Staphylococcus hyicus</name>
    <dbReference type="NCBI Taxonomy" id="1284"/>
    <lineage>
        <taxon>Bacteria</taxon>
        <taxon>Bacillati</taxon>
        <taxon>Bacillota</taxon>
        <taxon>Bacilli</taxon>
        <taxon>Bacillales</taxon>
        <taxon>Staphylococcaceae</taxon>
        <taxon>Staphylococcus</taxon>
    </lineage>
</organism>
<gene>
    <name evidence="1" type="ORF">BUZ57_03640</name>
</gene>
<evidence type="ECO:0000313" key="2">
    <source>
        <dbReference type="Proteomes" id="UP000285625"/>
    </source>
</evidence>
<dbReference type="Proteomes" id="UP000285625">
    <property type="component" value="Unassembled WGS sequence"/>
</dbReference>
<accession>A0A0A8HS40</accession>